<dbReference type="EMBL" id="MQWD01000001">
    <property type="protein sequence ID" value="PAP76356.1"/>
    <property type="molecule type" value="Genomic_DNA"/>
</dbReference>
<dbReference type="Proteomes" id="UP000216339">
    <property type="component" value="Unassembled WGS sequence"/>
</dbReference>
<dbReference type="InterPro" id="IPR029787">
    <property type="entry name" value="Nucleotide_cyclase"/>
</dbReference>
<name>A0A271IYL8_9BACT</name>
<protein>
    <recommendedName>
        <fullName evidence="2">Guanylate cyclase domain-containing protein</fullName>
    </recommendedName>
</protein>
<dbReference type="PROSITE" id="PS50125">
    <property type="entry name" value="GUANYLATE_CYCLASE_2"/>
    <property type="match status" value="1"/>
</dbReference>
<evidence type="ECO:0000259" key="2">
    <source>
        <dbReference type="PROSITE" id="PS50125"/>
    </source>
</evidence>
<dbReference type="SUPFAM" id="SSF55073">
    <property type="entry name" value="Nucleotide cyclase"/>
    <property type="match status" value="1"/>
</dbReference>
<dbReference type="GO" id="GO:0035556">
    <property type="term" value="P:intracellular signal transduction"/>
    <property type="evidence" value="ECO:0007669"/>
    <property type="project" value="InterPro"/>
</dbReference>
<keyword evidence="1" id="KW-0472">Membrane</keyword>
<organism evidence="3 4">
    <name type="scientific">Rubrivirga marina</name>
    <dbReference type="NCBI Taxonomy" id="1196024"/>
    <lineage>
        <taxon>Bacteria</taxon>
        <taxon>Pseudomonadati</taxon>
        <taxon>Rhodothermota</taxon>
        <taxon>Rhodothermia</taxon>
        <taxon>Rhodothermales</taxon>
        <taxon>Rubricoccaceae</taxon>
        <taxon>Rubrivirga</taxon>
    </lineage>
</organism>
<dbReference type="Gene3D" id="3.30.70.1230">
    <property type="entry name" value="Nucleotide cyclase"/>
    <property type="match status" value="1"/>
</dbReference>
<evidence type="ECO:0000313" key="4">
    <source>
        <dbReference type="Proteomes" id="UP000216339"/>
    </source>
</evidence>
<comment type="caution">
    <text evidence="3">The sequence shown here is derived from an EMBL/GenBank/DDBJ whole genome shotgun (WGS) entry which is preliminary data.</text>
</comment>
<dbReference type="GO" id="GO:0009190">
    <property type="term" value="P:cyclic nucleotide biosynthetic process"/>
    <property type="evidence" value="ECO:0007669"/>
    <property type="project" value="InterPro"/>
</dbReference>
<dbReference type="RefSeq" id="WP_143537590.1">
    <property type="nucleotide sequence ID" value="NZ_MQWD01000001.1"/>
</dbReference>
<feature type="transmembrane region" description="Helical" evidence="1">
    <location>
        <begin position="114"/>
        <end position="135"/>
    </location>
</feature>
<feature type="transmembrane region" description="Helical" evidence="1">
    <location>
        <begin position="35"/>
        <end position="54"/>
    </location>
</feature>
<dbReference type="CDD" id="cd07302">
    <property type="entry name" value="CHD"/>
    <property type="match status" value="1"/>
</dbReference>
<dbReference type="GO" id="GO:0004016">
    <property type="term" value="F:adenylate cyclase activity"/>
    <property type="evidence" value="ECO:0007669"/>
    <property type="project" value="UniProtKB-ARBA"/>
</dbReference>
<dbReference type="OrthoDB" id="9768499at2"/>
<evidence type="ECO:0000313" key="3">
    <source>
        <dbReference type="EMBL" id="PAP76356.1"/>
    </source>
</evidence>
<accession>A0A271IYL8</accession>
<reference evidence="3 4" key="1">
    <citation type="submission" date="2016-11" db="EMBL/GenBank/DDBJ databases">
        <title>Study of marine rhodopsin-containing bacteria.</title>
        <authorList>
            <person name="Yoshizawa S."/>
            <person name="Kumagai Y."/>
            <person name="Kogure K."/>
        </authorList>
    </citation>
    <scope>NUCLEOTIDE SEQUENCE [LARGE SCALE GENOMIC DNA]</scope>
    <source>
        <strain evidence="3 4">SAORIC-28</strain>
    </source>
</reference>
<feature type="transmembrane region" description="Helical" evidence="1">
    <location>
        <begin position="75"/>
        <end position="94"/>
    </location>
</feature>
<proteinExistence type="predicted"/>
<feature type="domain" description="Guanylate cyclase" evidence="2">
    <location>
        <begin position="163"/>
        <end position="292"/>
    </location>
</feature>
<sequence>MFLVGAWAAAAFVAARVVGLEPPPGGDDVPVWAFLRRSLLVGVLVGVPSAILELRALPRLARRLPFGATLAARTAVYAAVVTGALLLSAEWAAADEGGLAALYERGALGPFLRSSRFGALVAVLTVGSFLVGLAVQVRRVLGPGLVLDLALGRYLRPAWEDRLFLFLDLDGSTALARRLGPLAFTDLKNDVFFDLAEPVLATGGRVAEYVGDEVVVTWPWAPGIRTAAPLRCFFLVEDRLAARAGAYQARYGVAPTLKGACHGGRVVTAEVGDVKRELAHSGDVVNTAARIEGLCHALGARLLVSAEVVGAVDVPPGLWAVDRGTHAVRGRDEPVHVYAVERAPSPPTAGAGVSASALR</sequence>
<keyword evidence="1" id="KW-0812">Transmembrane</keyword>
<gene>
    <name evidence="3" type="ORF">BSZ37_07815</name>
</gene>
<dbReference type="InterPro" id="IPR001054">
    <property type="entry name" value="A/G_cyclase"/>
</dbReference>
<dbReference type="AlphaFoldDB" id="A0A271IYL8"/>
<keyword evidence="1" id="KW-1133">Transmembrane helix</keyword>
<evidence type="ECO:0000256" key="1">
    <source>
        <dbReference type="SAM" id="Phobius"/>
    </source>
</evidence>
<keyword evidence="4" id="KW-1185">Reference proteome</keyword>